<dbReference type="GO" id="GO:0004123">
    <property type="term" value="F:cystathionine gamma-lyase activity"/>
    <property type="evidence" value="ECO:0007669"/>
    <property type="project" value="TreeGrafter"/>
</dbReference>
<accession>A0A024H019</accession>
<protein>
    <submittedName>
        <fullName evidence="6">Cys/Met metabolism PLP-dependent enzyme family protein</fullName>
    </submittedName>
</protein>
<dbReference type="PANTHER" id="PTHR11808:SF15">
    <property type="entry name" value="CYSTATHIONINE GAMMA-LYASE"/>
    <property type="match status" value="1"/>
</dbReference>
<dbReference type="InterPro" id="IPR015422">
    <property type="entry name" value="PyrdxlP-dep_Trfase_small"/>
</dbReference>
<dbReference type="EMBL" id="CAQI01000033">
    <property type="protein sequence ID" value="CCQ45227.1"/>
    <property type="molecule type" value="Genomic_DNA"/>
</dbReference>
<comment type="cofactor">
    <cofactor evidence="1 5">
        <name>pyridoxal 5'-phosphate</name>
        <dbReference type="ChEBI" id="CHEBI:597326"/>
    </cofactor>
</comment>
<evidence type="ECO:0000256" key="5">
    <source>
        <dbReference type="RuleBase" id="RU362118"/>
    </source>
</evidence>
<comment type="similarity">
    <text evidence="2 5">Belongs to the trans-sulfuration enzymes family.</text>
</comment>
<dbReference type="InterPro" id="IPR015424">
    <property type="entry name" value="PyrdxlP-dep_Trfase"/>
</dbReference>
<gene>
    <name evidence="6" type="primary">metB</name>
    <name evidence="6" type="ORF">ARTSIC4J27_1162</name>
</gene>
<dbReference type="Gene3D" id="3.40.640.10">
    <property type="entry name" value="Type I PLP-dependent aspartate aminotransferase-like (Major domain)"/>
    <property type="match status" value="1"/>
</dbReference>
<dbReference type="PANTHER" id="PTHR11808">
    <property type="entry name" value="TRANS-SULFURATION ENZYME FAMILY MEMBER"/>
    <property type="match status" value="1"/>
</dbReference>
<dbReference type="CDD" id="cd00614">
    <property type="entry name" value="CGS_like"/>
    <property type="match status" value="1"/>
</dbReference>
<dbReference type="GO" id="GO:0019343">
    <property type="term" value="P:cysteine biosynthetic process via cystathionine"/>
    <property type="evidence" value="ECO:0007669"/>
    <property type="project" value="TreeGrafter"/>
</dbReference>
<dbReference type="NCBIfam" id="NF005871">
    <property type="entry name" value="PRK07811.1"/>
    <property type="match status" value="1"/>
</dbReference>
<comment type="caution">
    <text evidence="6">The sequence shown here is derived from an EMBL/GenBank/DDBJ whole genome shotgun (WGS) entry which is preliminary data.</text>
</comment>
<dbReference type="PIRSF" id="PIRSF001434">
    <property type="entry name" value="CGS"/>
    <property type="match status" value="1"/>
</dbReference>
<dbReference type="GO" id="GO:0019346">
    <property type="term" value="P:transsulfuration"/>
    <property type="evidence" value="ECO:0007669"/>
    <property type="project" value="InterPro"/>
</dbReference>
<dbReference type="InterPro" id="IPR054542">
    <property type="entry name" value="Cys_met_metab_PP"/>
</dbReference>
<dbReference type="Pfam" id="PF01053">
    <property type="entry name" value="Cys_Met_Meta_PP"/>
    <property type="match status" value="1"/>
</dbReference>
<evidence type="ECO:0000256" key="3">
    <source>
        <dbReference type="ARBA" id="ARBA00022898"/>
    </source>
</evidence>
<dbReference type="Proteomes" id="UP000035722">
    <property type="component" value="Unassembled WGS sequence"/>
</dbReference>
<dbReference type="SUPFAM" id="SSF53383">
    <property type="entry name" value="PLP-dependent transferases"/>
    <property type="match status" value="1"/>
</dbReference>
<dbReference type="FunFam" id="3.40.640.10:FF:000009">
    <property type="entry name" value="Cystathionine gamma-synthase homolog"/>
    <property type="match status" value="1"/>
</dbReference>
<proteinExistence type="inferred from homology"/>
<evidence type="ECO:0000313" key="6">
    <source>
        <dbReference type="EMBL" id="CCQ45227.1"/>
    </source>
</evidence>
<dbReference type="STRING" id="861266.ARTSIC4J27_1162"/>
<keyword evidence="3 4" id="KW-0663">Pyridoxal phosphate</keyword>
<dbReference type="GO" id="GO:0005737">
    <property type="term" value="C:cytoplasm"/>
    <property type="evidence" value="ECO:0007669"/>
    <property type="project" value="TreeGrafter"/>
</dbReference>
<dbReference type="GO" id="GO:0003962">
    <property type="term" value="F:cystathionine gamma-synthase activity"/>
    <property type="evidence" value="ECO:0007669"/>
    <property type="project" value="TreeGrafter"/>
</dbReference>
<organism evidence="6 7">
    <name type="scientific">Pseudarthrobacter siccitolerans</name>
    <dbReference type="NCBI Taxonomy" id="861266"/>
    <lineage>
        <taxon>Bacteria</taxon>
        <taxon>Bacillati</taxon>
        <taxon>Actinomycetota</taxon>
        <taxon>Actinomycetes</taxon>
        <taxon>Micrococcales</taxon>
        <taxon>Micrococcaceae</taxon>
        <taxon>Pseudarthrobacter</taxon>
    </lineage>
</organism>
<dbReference type="InterPro" id="IPR000277">
    <property type="entry name" value="Cys/Met-Metab_PyrdxlP-dep_enz"/>
</dbReference>
<dbReference type="GO" id="GO:0030170">
    <property type="term" value="F:pyridoxal phosphate binding"/>
    <property type="evidence" value="ECO:0007669"/>
    <property type="project" value="InterPro"/>
</dbReference>
<evidence type="ECO:0000313" key="7">
    <source>
        <dbReference type="Proteomes" id="UP000035722"/>
    </source>
</evidence>
<dbReference type="RefSeq" id="WP_050054245.1">
    <property type="nucleotide sequence ID" value="NZ_CAQI01000033.1"/>
</dbReference>
<dbReference type="AlphaFoldDB" id="A0A024H019"/>
<reference evidence="7" key="1">
    <citation type="journal article" date="2014" name="Genome Announc.">
        <title>Genome Sequence of Arthrobacter siccitolerans 4J27, a Xeroprotectant-Producing Desiccation-Tolerant Microorganism.</title>
        <authorList>
            <person name="Manzanera M."/>
            <person name="Santa-Cruz-Calvo L."/>
            <person name="Vilchez J.I."/>
            <person name="Garcia-Fontana C."/>
            <person name="Silva-Castro G.A."/>
            <person name="Calvo C."/>
            <person name="Gonzalez-Lopez J."/>
        </authorList>
    </citation>
    <scope>NUCLEOTIDE SEQUENCE [LARGE SCALE GENOMIC DNA]</scope>
    <source>
        <strain evidence="7">4J27</strain>
    </source>
</reference>
<feature type="modified residue" description="N6-(pyridoxal phosphate)lysine" evidence="4">
    <location>
        <position position="204"/>
    </location>
</feature>
<evidence type="ECO:0000256" key="1">
    <source>
        <dbReference type="ARBA" id="ARBA00001933"/>
    </source>
</evidence>
<dbReference type="InterPro" id="IPR015421">
    <property type="entry name" value="PyrdxlP-dep_Trfase_major"/>
</dbReference>
<evidence type="ECO:0000256" key="2">
    <source>
        <dbReference type="ARBA" id="ARBA00009077"/>
    </source>
</evidence>
<dbReference type="PROSITE" id="PS00868">
    <property type="entry name" value="CYS_MET_METAB_PP"/>
    <property type="match status" value="1"/>
</dbReference>
<dbReference type="OrthoDB" id="9780685at2"/>
<name>A0A024H019_9MICC</name>
<evidence type="ECO:0000256" key="4">
    <source>
        <dbReference type="PIRSR" id="PIRSR001434-2"/>
    </source>
</evidence>
<dbReference type="Gene3D" id="3.90.1150.10">
    <property type="entry name" value="Aspartate Aminotransferase, domain 1"/>
    <property type="match status" value="1"/>
</dbReference>
<keyword evidence="7" id="KW-1185">Reference proteome</keyword>
<sequence length="387" mass="40911">MSLPENQGFNTRAVHAGQPFEPRTGAVVPPLHFSSTYAQDGIGGLRDGYEYGRGGNPTRDALQEQLAALEGGTHAYSFSSGLAAEDSLIRALTRPGDHIVLGNDAYGGTYRLISRVLGGWGIGNTPVDMANLDSVRQAVAANKTRFVWVETPSNPLMKITDIAALAEIAHDAGALLVVDNTFASPYLQTPLALGADVVVHSTTKYIGGHSDVVGGAVVVKDAELAEKIGFVQFAVGAVSGPMDAFLTTRGLKTLGVRMDRHSLNGQAVAEWLLERPEVEAVLYPGLPSHPGHELAKKQMRSFGGMVSVQFKGGEAAARKVAESTSVFTLAESLGGIESLMNYPSEMTHASVKGTELAVPVNLLRLSCGIEDVEDLMADLEQAFSSIP</sequence>